<evidence type="ECO:0000313" key="2">
    <source>
        <dbReference type="EMBL" id="RDI37966.1"/>
    </source>
</evidence>
<evidence type="ECO:0000259" key="1">
    <source>
        <dbReference type="Pfam" id="PF12680"/>
    </source>
</evidence>
<dbReference type="InterPro" id="IPR037401">
    <property type="entry name" value="SnoaL-like"/>
</dbReference>
<dbReference type="Proteomes" id="UP000254720">
    <property type="component" value="Unassembled WGS sequence"/>
</dbReference>
<keyword evidence="2" id="KW-0413">Isomerase</keyword>
<keyword evidence="3" id="KW-1185">Reference proteome</keyword>
<evidence type="ECO:0000313" key="3">
    <source>
        <dbReference type="Proteomes" id="UP000254720"/>
    </source>
</evidence>
<accession>A0A370G4L2</accession>
<dbReference type="Pfam" id="PF12680">
    <property type="entry name" value="SnoaL_2"/>
    <property type="match status" value="1"/>
</dbReference>
<dbReference type="Gene3D" id="3.10.450.50">
    <property type="match status" value="1"/>
</dbReference>
<proteinExistence type="predicted"/>
<comment type="caution">
    <text evidence="2">The sequence shown here is derived from an EMBL/GenBank/DDBJ whole genome shotgun (WGS) entry which is preliminary data.</text>
</comment>
<reference evidence="2 3" key="1">
    <citation type="submission" date="2018-07" db="EMBL/GenBank/DDBJ databases">
        <title>Genomic Encyclopedia of Type Strains, Phase IV (KMG-IV): sequencing the most valuable type-strain genomes for metagenomic binning, comparative biology and taxonomic classification.</title>
        <authorList>
            <person name="Goeker M."/>
        </authorList>
    </citation>
    <scope>NUCLEOTIDE SEQUENCE [LARGE SCALE GENOMIC DNA]</scope>
    <source>
        <strain evidence="2 3">DSM 16500</strain>
    </source>
</reference>
<feature type="domain" description="SnoaL-like" evidence="1">
    <location>
        <begin position="9"/>
        <end position="118"/>
    </location>
</feature>
<name>A0A370G4L2_9COXI</name>
<dbReference type="OrthoDB" id="582835at2"/>
<dbReference type="SUPFAM" id="SSF54427">
    <property type="entry name" value="NTF2-like"/>
    <property type="match status" value="1"/>
</dbReference>
<dbReference type="AlphaFoldDB" id="A0A370G4L2"/>
<protein>
    <submittedName>
        <fullName evidence="2">Steroid delta-isomerase-like uncharacterized protein</fullName>
    </submittedName>
</protein>
<sequence>MQTTKDLIKQYYDAFNRQDMKAFLNCLSDNVVHDINQRGCQKGKDAFSKFMDHMNHCYKETAMDLVIMVNEDGSRAAAEFIIEGTYLVTDEGLPEAKQQQYRLPVGAFFSIDDNKISRVTNYYNMQDWLDQVTKQ</sequence>
<dbReference type="RefSeq" id="WP_114835400.1">
    <property type="nucleotide sequence ID" value="NZ_LR699116.1"/>
</dbReference>
<dbReference type="EMBL" id="QQAX01000036">
    <property type="protein sequence ID" value="RDI37966.1"/>
    <property type="molecule type" value="Genomic_DNA"/>
</dbReference>
<dbReference type="GO" id="GO:0016853">
    <property type="term" value="F:isomerase activity"/>
    <property type="evidence" value="ECO:0007669"/>
    <property type="project" value="UniProtKB-KW"/>
</dbReference>
<organism evidence="2 3">
    <name type="scientific">Aquicella lusitana</name>
    <dbReference type="NCBI Taxonomy" id="254246"/>
    <lineage>
        <taxon>Bacteria</taxon>
        <taxon>Pseudomonadati</taxon>
        <taxon>Pseudomonadota</taxon>
        <taxon>Gammaproteobacteria</taxon>
        <taxon>Legionellales</taxon>
        <taxon>Coxiellaceae</taxon>
        <taxon>Aquicella</taxon>
    </lineage>
</organism>
<gene>
    <name evidence="2" type="ORF">C8D86_1365</name>
</gene>
<dbReference type="InterPro" id="IPR032710">
    <property type="entry name" value="NTF2-like_dom_sf"/>
</dbReference>
<dbReference type="NCBIfam" id="TIGR02096">
    <property type="entry name" value="ketosteroid isomerase-related protein"/>
    <property type="match status" value="1"/>
</dbReference>
<dbReference type="InterPro" id="IPR011721">
    <property type="entry name" value="CHP02096"/>
</dbReference>